<accession>A0A7W5E3W9</accession>
<dbReference type="EMBL" id="JACHXU010000027">
    <property type="protein sequence ID" value="MBB3209750.1"/>
    <property type="molecule type" value="Genomic_DNA"/>
</dbReference>
<proteinExistence type="predicted"/>
<name>A0A7W5E3W9_9BACT</name>
<evidence type="ECO:0000313" key="2">
    <source>
        <dbReference type="Proteomes" id="UP000536179"/>
    </source>
</evidence>
<reference evidence="1 2" key="1">
    <citation type="submission" date="2020-08" db="EMBL/GenBank/DDBJ databases">
        <title>Genomic Encyclopedia of Type Strains, Phase III (KMG-III): the genomes of soil and plant-associated and newly described type strains.</title>
        <authorList>
            <person name="Whitman W."/>
        </authorList>
    </citation>
    <scope>NUCLEOTIDE SEQUENCE [LARGE SCALE GENOMIC DNA]</scope>
    <source>
        <strain evidence="1 2">CECT 8075</strain>
    </source>
</reference>
<keyword evidence="2" id="KW-1185">Reference proteome</keyword>
<dbReference type="AlphaFoldDB" id="A0A7W5E3W9"/>
<evidence type="ECO:0000313" key="1">
    <source>
        <dbReference type="EMBL" id="MBB3209750.1"/>
    </source>
</evidence>
<organism evidence="1 2">
    <name type="scientific">Aporhodopirellula rubra</name>
    <dbReference type="NCBI Taxonomy" id="980271"/>
    <lineage>
        <taxon>Bacteria</taxon>
        <taxon>Pseudomonadati</taxon>
        <taxon>Planctomycetota</taxon>
        <taxon>Planctomycetia</taxon>
        <taxon>Pirellulales</taxon>
        <taxon>Pirellulaceae</taxon>
        <taxon>Aporhodopirellula</taxon>
    </lineage>
</organism>
<comment type="caution">
    <text evidence="1">The sequence shown here is derived from an EMBL/GenBank/DDBJ whole genome shotgun (WGS) entry which is preliminary data.</text>
</comment>
<sequence length="56" mass="6837">MFKRSEHFFNRAAILKRKISQDQKTRLMWRAQFHEKLKSREWAADSWDALRDTGGR</sequence>
<gene>
    <name evidence="1" type="ORF">FHS27_005590</name>
</gene>
<protein>
    <submittedName>
        <fullName evidence="1">Uncharacterized protein</fullName>
    </submittedName>
</protein>
<dbReference type="Proteomes" id="UP000536179">
    <property type="component" value="Unassembled WGS sequence"/>
</dbReference>